<dbReference type="PANTHER" id="PTHR43646">
    <property type="entry name" value="GLYCOSYLTRANSFERASE"/>
    <property type="match status" value="1"/>
</dbReference>
<dbReference type="InterPro" id="IPR001173">
    <property type="entry name" value="Glyco_trans_2-like"/>
</dbReference>
<comment type="caution">
    <text evidence="2">The sequence shown here is derived from an EMBL/GenBank/DDBJ whole genome shotgun (WGS) entry which is preliminary data.</text>
</comment>
<dbReference type="EMBL" id="JAGXOE010000012">
    <property type="protein sequence ID" value="MBS4101107.1"/>
    <property type="molecule type" value="Genomic_DNA"/>
</dbReference>
<name>A0ABS5NBU8_TSUPA</name>
<dbReference type="SUPFAM" id="SSF53448">
    <property type="entry name" value="Nucleotide-diphospho-sugar transferases"/>
    <property type="match status" value="1"/>
</dbReference>
<gene>
    <name evidence="2" type="primary">mftF</name>
    <name evidence="2" type="ORF">KFZ73_07630</name>
</gene>
<dbReference type="PANTHER" id="PTHR43646:SF6">
    <property type="entry name" value="PRE-MYCOFACTOCIN GLYCOSYLTRANSFERASE"/>
    <property type="match status" value="1"/>
</dbReference>
<keyword evidence="3" id="KW-1185">Reference proteome</keyword>
<dbReference type="InterPro" id="IPR029044">
    <property type="entry name" value="Nucleotide-diphossugar_trans"/>
</dbReference>
<dbReference type="NCBIfam" id="TIGR03965">
    <property type="entry name" value="mycofact_glyco"/>
    <property type="match status" value="1"/>
</dbReference>
<proteinExistence type="predicted"/>
<evidence type="ECO:0000313" key="3">
    <source>
        <dbReference type="Proteomes" id="UP000676853"/>
    </source>
</evidence>
<sequence>MTAPAAVDRRLPDGFTVVLDDVVVRNGGRILIGGAPGRMLRLTPAAAARLSGPDLLVRDQGGALLARRLLDAAMAIPAPAPDSPVAGAVTVVIPVKDNQAGLTRLLSALRGLPVIVVDDGSAAPVRAPGTRVIRHARARGPAAARNAGLAAANTELVVLLDSDVVPVDGWLETLFPQFADPALAVAAPEIVALDASAPGLLAEYERARSALSLGRRAAPVAPGGRVPYVPSAALLARRSALLDVGGFDEDLRAGEDVDLCWRLRDRGWRLRYDPAAQVAHDHRVTLREWFGRRRFYGTSAAPLAARHGSRLAPLIVSPPAAATAFLLCTVRAPGVAAAAVLWSVTAIRLRRRFIGVDGAGWLAARFAARGTGAALGQLCDAALRHYWPLTAVAVVALPPVRRRVAAAAVIAGLVDWWRYRTPGGPGPLGHVVCKRLDDVAYGSGVWLGAMRGRSTSALRPARSMR</sequence>
<protein>
    <submittedName>
        <fullName evidence="2">Mycofactocin biosynthesis glycosyltransferase MftF</fullName>
    </submittedName>
</protein>
<accession>A0ABS5NBU8</accession>
<dbReference type="Proteomes" id="UP000676853">
    <property type="component" value="Unassembled WGS sequence"/>
</dbReference>
<dbReference type="InterPro" id="IPR023981">
    <property type="entry name" value="MftF"/>
</dbReference>
<dbReference type="Pfam" id="PF00535">
    <property type="entry name" value="Glycos_transf_2"/>
    <property type="match status" value="1"/>
</dbReference>
<dbReference type="Gene3D" id="3.90.550.10">
    <property type="entry name" value="Spore Coat Polysaccharide Biosynthesis Protein SpsA, Chain A"/>
    <property type="match status" value="1"/>
</dbReference>
<feature type="domain" description="Glycosyltransferase 2-like" evidence="1">
    <location>
        <begin position="90"/>
        <end position="191"/>
    </location>
</feature>
<organism evidence="2 3">
    <name type="scientific">Tsukamurella paurometabola</name>
    <name type="common">Corynebacterium paurometabolum</name>
    <dbReference type="NCBI Taxonomy" id="2061"/>
    <lineage>
        <taxon>Bacteria</taxon>
        <taxon>Bacillati</taxon>
        <taxon>Actinomycetota</taxon>
        <taxon>Actinomycetes</taxon>
        <taxon>Mycobacteriales</taxon>
        <taxon>Tsukamurellaceae</taxon>
        <taxon>Tsukamurella</taxon>
    </lineage>
</organism>
<reference evidence="2 3" key="1">
    <citation type="submission" date="2021-04" db="EMBL/GenBank/DDBJ databases">
        <title>Whole genome sequence analysis of a thiophenic sulfur metabolizing bacteria.</title>
        <authorList>
            <person name="Akhtar N."/>
            <person name="Akram J."/>
            <person name="Aslam A."/>
        </authorList>
    </citation>
    <scope>NUCLEOTIDE SEQUENCE [LARGE SCALE GENOMIC DNA]</scope>
    <source>
        <strain evidence="2 3">3OW</strain>
    </source>
</reference>
<evidence type="ECO:0000313" key="2">
    <source>
        <dbReference type="EMBL" id="MBS4101107.1"/>
    </source>
</evidence>
<dbReference type="RefSeq" id="WP_212553387.1">
    <property type="nucleotide sequence ID" value="NZ_JAGXOE010000012.1"/>
</dbReference>
<evidence type="ECO:0000259" key="1">
    <source>
        <dbReference type="Pfam" id="PF00535"/>
    </source>
</evidence>